<evidence type="ECO:0000256" key="1">
    <source>
        <dbReference type="SAM" id="Coils"/>
    </source>
</evidence>
<proteinExistence type="predicted"/>
<keyword evidence="1" id="KW-0175">Coiled coil</keyword>
<dbReference type="Proteomes" id="UP000799428">
    <property type="component" value="Unassembled WGS sequence"/>
</dbReference>
<dbReference type="OrthoDB" id="1923159at2759"/>
<dbReference type="AlphaFoldDB" id="A0A6G1K0Q7"/>
<feature type="region of interest" description="Disordered" evidence="2">
    <location>
        <begin position="1"/>
        <end position="37"/>
    </location>
</feature>
<dbReference type="EMBL" id="MU005776">
    <property type="protein sequence ID" value="KAF2706388.1"/>
    <property type="molecule type" value="Genomic_DNA"/>
</dbReference>
<name>A0A6G1K0Q7_9PLEO</name>
<accession>A0A6G1K0Q7</accession>
<evidence type="ECO:0000256" key="2">
    <source>
        <dbReference type="SAM" id="MobiDB-lite"/>
    </source>
</evidence>
<organism evidence="3 4">
    <name type="scientific">Pleomassaria siparia CBS 279.74</name>
    <dbReference type="NCBI Taxonomy" id="1314801"/>
    <lineage>
        <taxon>Eukaryota</taxon>
        <taxon>Fungi</taxon>
        <taxon>Dikarya</taxon>
        <taxon>Ascomycota</taxon>
        <taxon>Pezizomycotina</taxon>
        <taxon>Dothideomycetes</taxon>
        <taxon>Pleosporomycetidae</taxon>
        <taxon>Pleosporales</taxon>
        <taxon>Pleomassariaceae</taxon>
        <taxon>Pleomassaria</taxon>
    </lineage>
</organism>
<protein>
    <submittedName>
        <fullName evidence="3">Uncharacterized protein</fullName>
    </submittedName>
</protein>
<feature type="coiled-coil region" evidence="1">
    <location>
        <begin position="191"/>
        <end position="218"/>
    </location>
</feature>
<gene>
    <name evidence="3" type="ORF">K504DRAFT_459682</name>
</gene>
<reference evidence="3" key="1">
    <citation type="journal article" date="2020" name="Stud. Mycol.">
        <title>101 Dothideomycetes genomes: a test case for predicting lifestyles and emergence of pathogens.</title>
        <authorList>
            <person name="Haridas S."/>
            <person name="Albert R."/>
            <person name="Binder M."/>
            <person name="Bloem J."/>
            <person name="Labutti K."/>
            <person name="Salamov A."/>
            <person name="Andreopoulos B."/>
            <person name="Baker S."/>
            <person name="Barry K."/>
            <person name="Bills G."/>
            <person name="Bluhm B."/>
            <person name="Cannon C."/>
            <person name="Castanera R."/>
            <person name="Culley D."/>
            <person name="Daum C."/>
            <person name="Ezra D."/>
            <person name="Gonzalez J."/>
            <person name="Henrissat B."/>
            <person name="Kuo A."/>
            <person name="Liang C."/>
            <person name="Lipzen A."/>
            <person name="Lutzoni F."/>
            <person name="Magnuson J."/>
            <person name="Mondo S."/>
            <person name="Nolan M."/>
            <person name="Ohm R."/>
            <person name="Pangilinan J."/>
            <person name="Park H.-J."/>
            <person name="Ramirez L."/>
            <person name="Alfaro M."/>
            <person name="Sun H."/>
            <person name="Tritt A."/>
            <person name="Yoshinaga Y."/>
            <person name="Zwiers L.-H."/>
            <person name="Turgeon B."/>
            <person name="Goodwin S."/>
            <person name="Spatafora J."/>
            <person name="Crous P."/>
            <person name="Grigoriev I."/>
        </authorList>
    </citation>
    <scope>NUCLEOTIDE SEQUENCE</scope>
    <source>
        <strain evidence="3">CBS 279.74</strain>
    </source>
</reference>
<evidence type="ECO:0000313" key="4">
    <source>
        <dbReference type="Proteomes" id="UP000799428"/>
    </source>
</evidence>
<keyword evidence="4" id="KW-1185">Reference proteome</keyword>
<feature type="compositionally biased region" description="Low complexity" evidence="2">
    <location>
        <begin position="8"/>
        <end position="19"/>
    </location>
</feature>
<sequence length="227" mass="22739">MPKLDPASTLLGSSSLPLPTAHPSDVPGHQASLTSQQQAPADAIAYLNQFVIPKTDNPPPNVTRGEMAAVGGPPGSGAGCMAVNVNKIAKAAKAVADGSVLGSELGAMGVMAADLLGGVYVQGLEALVGAGLGFHSNQELSVDGQGNITLGGSGLDVQGLMSAVEAAGGLCGYSGGGMGNRRGGRRSVLSVDEAETAMLLAKKDHENLEKKLAATMKRNKKLVSGGR</sequence>
<evidence type="ECO:0000313" key="3">
    <source>
        <dbReference type="EMBL" id="KAF2706388.1"/>
    </source>
</evidence>